<dbReference type="InterPro" id="IPR029064">
    <property type="entry name" value="Ribosomal_eL30-like_sf"/>
</dbReference>
<dbReference type="EMBL" id="JABCJJ010000011">
    <property type="protein sequence ID" value="NMR20322.1"/>
    <property type="molecule type" value="Genomic_DNA"/>
</dbReference>
<dbReference type="SUPFAM" id="SSF75217">
    <property type="entry name" value="alpha/beta knot"/>
    <property type="match status" value="1"/>
</dbReference>
<dbReference type="InterPro" id="IPR013123">
    <property type="entry name" value="SpoU_subst-bd"/>
</dbReference>
<dbReference type="InterPro" id="IPR029026">
    <property type="entry name" value="tRNA_m1G_MTases_N"/>
</dbReference>
<proteinExistence type="inferred from homology"/>
<reference evidence="6 7" key="1">
    <citation type="submission" date="2020-04" db="EMBL/GenBank/DDBJ databases">
        <title>Sequencing and Assembly of C. fimi.</title>
        <authorList>
            <person name="Ramsey A.R."/>
        </authorList>
    </citation>
    <scope>NUCLEOTIDE SEQUENCE [LARGE SCALE GENOMIC DNA]</scope>
    <source>
        <strain evidence="6 7">SB</strain>
    </source>
</reference>
<dbReference type="Proteomes" id="UP000562124">
    <property type="component" value="Unassembled WGS sequence"/>
</dbReference>
<dbReference type="PANTHER" id="PTHR46429">
    <property type="entry name" value="23S RRNA (GUANOSINE-2'-O-)-METHYLTRANSFERASE RLMB"/>
    <property type="match status" value="1"/>
</dbReference>
<accession>A0A7Y0LY01</accession>
<evidence type="ECO:0000256" key="2">
    <source>
        <dbReference type="ARBA" id="ARBA00022603"/>
    </source>
</evidence>
<feature type="compositionally biased region" description="Low complexity" evidence="4">
    <location>
        <begin position="68"/>
        <end position="80"/>
    </location>
</feature>
<dbReference type="Pfam" id="PF00588">
    <property type="entry name" value="SpoU_methylase"/>
    <property type="match status" value="1"/>
</dbReference>
<keyword evidence="2 6" id="KW-0489">Methyltransferase</keyword>
<dbReference type="AlphaFoldDB" id="A0A7Y0LY01"/>
<dbReference type="GO" id="GO:0005829">
    <property type="term" value="C:cytosol"/>
    <property type="evidence" value="ECO:0007669"/>
    <property type="project" value="TreeGrafter"/>
</dbReference>
<dbReference type="InterPro" id="IPR029028">
    <property type="entry name" value="Alpha/beta_knot_MTases"/>
</dbReference>
<dbReference type="GO" id="GO:0032259">
    <property type="term" value="P:methylation"/>
    <property type="evidence" value="ECO:0007669"/>
    <property type="project" value="UniProtKB-KW"/>
</dbReference>
<keyword evidence="3 6" id="KW-0808">Transferase</keyword>
<evidence type="ECO:0000256" key="3">
    <source>
        <dbReference type="ARBA" id="ARBA00022679"/>
    </source>
</evidence>
<comment type="similarity">
    <text evidence="1">Belongs to the class IV-like SAM-binding methyltransferase superfamily. RNA methyltransferase TrmH family.</text>
</comment>
<dbReference type="InterPro" id="IPR001537">
    <property type="entry name" value="SpoU_MeTrfase"/>
</dbReference>
<dbReference type="SUPFAM" id="SSF55315">
    <property type="entry name" value="L30e-like"/>
    <property type="match status" value="1"/>
</dbReference>
<dbReference type="SMART" id="SM00967">
    <property type="entry name" value="SpoU_sub_bind"/>
    <property type="match status" value="1"/>
</dbReference>
<feature type="domain" description="RNA 2-O ribose methyltransferase substrate binding" evidence="5">
    <location>
        <begin position="94"/>
        <end position="170"/>
    </location>
</feature>
<dbReference type="GO" id="GO:0003723">
    <property type="term" value="F:RNA binding"/>
    <property type="evidence" value="ECO:0007669"/>
    <property type="project" value="InterPro"/>
</dbReference>
<gene>
    <name evidence="6" type="primary">rlmB</name>
    <name evidence="6" type="ORF">HIR71_08860</name>
</gene>
<organism evidence="6 7">
    <name type="scientific">Cellulomonas fimi</name>
    <dbReference type="NCBI Taxonomy" id="1708"/>
    <lineage>
        <taxon>Bacteria</taxon>
        <taxon>Bacillati</taxon>
        <taxon>Actinomycetota</taxon>
        <taxon>Actinomycetes</taxon>
        <taxon>Micrococcales</taxon>
        <taxon>Cellulomonadaceae</taxon>
        <taxon>Cellulomonas</taxon>
    </lineage>
</organism>
<evidence type="ECO:0000313" key="7">
    <source>
        <dbReference type="Proteomes" id="UP000562124"/>
    </source>
</evidence>
<evidence type="ECO:0000313" key="6">
    <source>
        <dbReference type="EMBL" id="NMR20322.1"/>
    </source>
</evidence>
<dbReference type="GO" id="GO:0008173">
    <property type="term" value="F:RNA methyltransferase activity"/>
    <property type="evidence" value="ECO:0007669"/>
    <property type="project" value="InterPro"/>
</dbReference>
<protein>
    <submittedName>
        <fullName evidence="6">23S rRNA (Guanosine(2251)-2'-O)-methyltransferase RlmB</fullName>
    </submittedName>
</protein>
<feature type="compositionally biased region" description="Basic residues" evidence="4">
    <location>
        <begin position="9"/>
        <end position="20"/>
    </location>
</feature>
<dbReference type="GO" id="GO:0006396">
    <property type="term" value="P:RNA processing"/>
    <property type="evidence" value="ECO:0007669"/>
    <property type="project" value="InterPro"/>
</dbReference>
<dbReference type="Pfam" id="PF08032">
    <property type="entry name" value="SpoU_sub_bind"/>
    <property type="match status" value="1"/>
</dbReference>
<dbReference type="RefSeq" id="WP_169324702.1">
    <property type="nucleotide sequence ID" value="NZ_JABCJJ010000011.1"/>
</dbReference>
<comment type="caution">
    <text evidence="6">The sequence shown here is derived from an EMBL/GenBank/DDBJ whole genome shotgun (WGS) entry which is preliminary data.</text>
</comment>
<keyword evidence="7" id="KW-1185">Reference proteome</keyword>
<feature type="region of interest" description="Disordered" evidence="4">
    <location>
        <begin position="1"/>
        <end position="92"/>
    </location>
</feature>
<dbReference type="NCBIfam" id="TIGR00186">
    <property type="entry name" value="rRNA_methyl_3"/>
    <property type="match status" value="1"/>
</dbReference>
<dbReference type="Gene3D" id="3.40.1280.10">
    <property type="match status" value="1"/>
</dbReference>
<evidence type="ECO:0000259" key="5">
    <source>
        <dbReference type="SMART" id="SM00967"/>
    </source>
</evidence>
<name>A0A7Y0LY01_CELFI</name>
<dbReference type="CDD" id="cd18103">
    <property type="entry name" value="SpoU-like_RlmB"/>
    <property type="match status" value="1"/>
</dbReference>
<dbReference type="FunFam" id="3.40.1280.10:FF:000015">
    <property type="entry name" value="Putative tRNA/rRNA methyltransferase"/>
    <property type="match status" value="1"/>
</dbReference>
<sequence length="339" mass="34376">MAGNSSRRGATRKAGSKKGARVGSGGQGRQALEGRGPTPKATERPYHPAAKKKVAVERRAATGTSRPSGVAGARTSRSAGGSKGGKGVSATHEIVSGRNSVVEALRAGIPVSTVYYGTRIEADDRTREILAVVTGRGYPLLEVSKAELDRLTDGSVHQGVAIQVPPYEYAEPDDLLDLAADAGAAPLVVALDGVTDPRNLGAVLRSAGAFGAHGVLVPERRSAGVTASAWKVSAGAAARVPVARATNLVRALQAYRQAGCFVVGLDGGGDVDIAALPFATDGLVLVVGSEGKGLSRLVRDTCDAIASIPIASAVESLNAGVAAGIALYEVARSRSAQEG</sequence>
<evidence type="ECO:0000256" key="4">
    <source>
        <dbReference type="SAM" id="MobiDB-lite"/>
    </source>
</evidence>
<evidence type="ECO:0000256" key="1">
    <source>
        <dbReference type="ARBA" id="ARBA00007228"/>
    </source>
</evidence>
<dbReference type="Gene3D" id="3.30.1330.30">
    <property type="match status" value="1"/>
</dbReference>
<dbReference type="InterPro" id="IPR004441">
    <property type="entry name" value="rRNA_MeTrfase_TrmH"/>
</dbReference>
<dbReference type="PANTHER" id="PTHR46429:SF1">
    <property type="entry name" value="23S RRNA (GUANOSINE-2'-O-)-METHYLTRANSFERASE RLMB"/>
    <property type="match status" value="1"/>
</dbReference>